<name>A0A0E9X5N0_ANGAN</name>
<evidence type="ECO:0000313" key="1">
    <source>
        <dbReference type="EMBL" id="JAH97899.1"/>
    </source>
</evidence>
<sequence length="102" mass="11025">MTAIIIITITVTVHMDTHGKHNSNDNNVGKYFPSPAPLTPHVLTGIGVSQVSVFVLDCPINSLTVRRPANEKKLPREPTSTTGCIKTRCPYTLQRNSLGKGG</sequence>
<organism evidence="1">
    <name type="scientific">Anguilla anguilla</name>
    <name type="common">European freshwater eel</name>
    <name type="synonym">Muraena anguilla</name>
    <dbReference type="NCBI Taxonomy" id="7936"/>
    <lineage>
        <taxon>Eukaryota</taxon>
        <taxon>Metazoa</taxon>
        <taxon>Chordata</taxon>
        <taxon>Craniata</taxon>
        <taxon>Vertebrata</taxon>
        <taxon>Euteleostomi</taxon>
        <taxon>Actinopterygii</taxon>
        <taxon>Neopterygii</taxon>
        <taxon>Teleostei</taxon>
        <taxon>Anguilliformes</taxon>
        <taxon>Anguillidae</taxon>
        <taxon>Anguilla</taxon>
    </lineage>
</organism>
<protein>
    <submittedName>
        <fullName evidence="1">Uncharacterized protein</fullName>
    </submittedName>
</protein>
<accession>A0A0E9X5N0</accession>
<reference evidence="1" key="1">
    <citation type="submission" date="2014-11" db="EMBL/GenBank/DDBJ databases">
        <authorList>
            <person name="Amaro Gonzalez C."/>
        </authorList>
    </citation>
    <scope>NUCLEOTIDE SEQUENCE</scope>
</reference>
<dbReference type="EMBL" id="GBXM01010678">
    <property type="protein sequence ID" value="JAH97899.1"/>
    <property type="molecule type" value="Transcribed_RNA"/>
</dbReference>
<proteinExistence type="predicted"/>
<reference evidence="1" key="2">
    <citation type="journal article" date="2015" name="Fish Shellfish Immunol.">
        <title>Early steps in the European eel (Anguilla anguilla)-Vibrio vulnificus interaction in the gills: Role of the RtxA13 toxin.</title>
        <authorList>
            <person name="Callol A."/>
            <person name="Pajuelo D."/>
            <person name="Ebbesson L."/>
            <person name="Teles M."/>
            <person name="MacKenzie S."/>
            <person name="Amaro C."/>
        </authorList>
    </citation>
    <scope>NUCLEOTIDE SEQUENCE</scope>
</reference>
<dbReference type="AlphaFoldDB" id="A0A0E9X5N0"/>